<keyword evidence="7 8" id="KW-0472">Membrane</keyword>
<evidence type="ECO:0000256" key="7">
    <source>
        <dbReference type="ARBA" id="ARBA00023136"/>
    </source>
</evidence>
<keyword evidence="11" id="KW-1185">Reference proteome</keyword>
<reference evidence="11" key="1">
    <citation type="journal article" date="2019" name="Int. J. Syst. Evol. Microbiol.">
        <title>The Global Catalogue of Microorganisms (GCM) 10K type strain sequencing project: providing services to taxonomists for standard genome sequencing and annotation.</title>
        <authorList>
            <consortium name="The Broad Institute Genomics Platform"/>
            <consortium name="The Broad Institute Genome Sequencing Center for Infectious Disease"/>
            <person name="Wu L."/>
            <person name="Ma J."/>
        </authorList>
    </citation>
    <scope>NUCLEOTIDE SEQUENCE [LARGE SCALE GENOMIC DNA]</scope>
    <source>
        <strain evidence="11">JCM 18326</strain>
    </source>
</reference>
<keyword evidence="6 8" id="KW-1133">Transmembrane helix</keyword>
<comment type="caution">
    <text evidence="10">The sequence shown here is derived from an EMBL/GenBank/DDBJ whole genome shotgun (WGS) entry which is preliminary data.</text>
</comment>
<keyword evidence="2" id="KW-0328">Glycosyltransferase</keyword>
<evidence type="ECO:0000256" key="8">
    <source>
        <dbReference type="SAM" id="Phobius"/>
    </source>
</evidence>
<dbReference type="Pfam" id="PF00535">
    <property type="entry name" value="Glycos_transf_2"/>
    <property type="match status" value="1"/>
</dbReference>
<evidence type="ECO:0000313" key="10">
    <source>
        <dbReference type="EMBL" id="GAA4831851.1"/>
    </source>
</evidence>
<feature type="transmembrane region" description="Helical" evidence="8">
    <location>
        <begin position="278"/>
        <end position="300"/>
    </location>
</feature>
<keyword evidence="1" id="KW-1003">Cell membrane</keyword>
<dbReference type="Proteomes" id="UP001500298">
    <property type="component" value="Unassembled WGS sequence"/>
</dbReference>
<evidence type="ECO:0000256" key="3">
    <source>
        <dbReference type="ARBA" id="ARBA00022679"/>
    </source>
</evidence>
<dbReference type="Gene3D" id="3.90.550.10">
    <property type="entry name" value="Spore Coat Polysaccharide Biosynthesis Protein SpsA, Chain A"/>
    <property type="match status" value="1"/>
</dbReference>
<evidence type="ECO:0000256" key="6">
    <source>
        <dbReference type="ARBA" id="ARBA00022989"/>
    </source>
</evidence>
<evidence type="ECO:0000256" key="4">
    <source>
        <dbReference type="ARBA" id="ARBA00022692"/>
    </source>
</evidence>
<keyword evidence="3" id="KW-0808">Transferase</keyword>
<dbReference type="InterPro" id="IPR029044">
    <property type="entry name" value="Nucleotide-diphossugar_trans"/>
</dbReference>
<dbReference type="PANTHER" id="PTHR48090">
    <property type="entry name" value="UNDECAPRENYL-PHOSPHATE 4-DEOXY-4-FORMAMIDO-L-ARABINOSE TRANSFERASE-RELATED"/>
    <property type="match status" value="1"/>
</dbReference>
<name>A0ABP9DCA5_9BACT</name>
<dbReference type="EMBL" id="BAABJX010000024">
    <property type="protein sequence ID" value="GAA4831851.1"/>
    <property type="molecule type" value="Genomic_DNA"/>
</dbReference>
<dbReference type="SUPFAM" id="SSF53448">
    <property type="entry name" value="Nucleotide-diphospho-sugar transferases"/>
    <property type="match status" value="1"/>
</dbReference>
<dbReference type="RefSeq" id="WP_345370835.1">
    <property type="nucleotide sequence ID" value="NZ_BAABJX010000024.1"/>
</dbReference>
<dbReference type="InterPro" id="IPR050256">
    <property type="entry name" value="Glycosyltransferase_2"/>
</dbReference>
<dbReference type="CDD" id="cd04187">
    <property type="entry name" value="DPM1_like_bac"/>
    <property type="match status" value="1"/>
</dbReference>
<accession>A0ABP9DCA5</accession>
<evidence type="ECO:0000256" key="1">
    <source>
        <dbReference type="ARBA" id="ARBA00022475"/>
    </source>
</evidence>
<evidence type="ECO:0000259" key="9">
    <source>
        <dbReference type="Pfam" id="PF00535"/>
    </source>
</evidence>
<protein>
    <submittedName>
        <fullName evidence="10">Glycosyltransferase family 2 protein</fullName>
    </submittedName>
</protein>
<feature type="transmembrane region" description="Helical" evidence="8">
    <location>
        <begin position="237"/>
        <end position="258"/>
    </location>
</feature>
<keyword evidence="5" id="KW-0448">Lipopolysaccharide biosynthesis</keyword>
<evidence type="ECO:0000313" key="11">
    <source>
        <dbReference type="Proteomes" id="UP001500298"/>
    </source>
</evidence>
<organism evidence="10 11">
    <name type="scientific">Algivirga pacifica</name>
    <dbReference type="NCBI Taxonomy" id="1162670"/>
    <lineage>
        <taxon>Bacteria</taxon>
        <taxon>Pseudomonadati</taxon>
        <taxon>Bacteroidota</taxon>
        <taxon>Cytophagia</taxon>
        <taxon>Cytophagales</taxon>
        <taxon>Flammeovirgaceae</taxon>
        <taxon>Algivirga</taxon>
    </lineage>
</organism>
<dbReference type="PANTHER" id="PTHR48090:SF3">
    <property type="entry name" value="UNDECAPRENYL-PHOSPHATE 4-DEOXY-4-FORMAMIDO-L-ARABINOSE TRANSFERASE"/>
    <property type="match status" value="1"/>
</dbReference>
<proteinExistence type="predicted"/>
<gene>
    <name evidence="10" type="ORF">GCM10023331_16400</name>
</gene>
<feature type="domain" description="Glycosyltransferase 2-like" evidence="9">
    <location>
        <begin position="7"/>
        <end position="168"/>
    </location>
</feature>
<evidence type="ECO:0000256" key="5">
    <source>
        <dbReference type="ARBA" id="ARBA00022985"/>
    </source>
</evidence>
<keyword evidence="4 8" id="KW-0812">Transmembrane</keyword>
<sequence>MKAVDISVVVPLLDEEESLPELASWIKKVMEEHQYTYEVIMVNDGSRDNSWKVIQELHQKNNNIKGISFQRNNGKSAALNTGFEHASGNVVITMDADLQDSPDEIPELYRMIMDEGYDLVSGWKKRRYDPITKTIPTKIYNAATRMASGIYLHDFNCGLKAYKNEVIKNIEVYGEMHRYIPVIAKWEGFTRIGEKVVQHRSRKYGYTKFGLERFVNGLLDLLSIMFVSRFKKKPMHFFGLLGVISFFLGGGFSVWILSQKVYRSFMHLPIGREVTDQPLFYLALVLIIIGVQLFLAGFLGELISLNNPHRNDYSVKDKIGDF</sequence>
<evidence type="ECO:0000256" key="2">
    <source>
        <dbReference type="ARBA" id="ARBA00022676"/>
    </source>
</evidence>
<dbReference type="InterPro" id="IPR001173">
    <property type="entry name" value="Glyco_trans_2-like"/>
</dbReference>